<dbReference type="GeneID" id="114447908"/>
<evidence type="ECO:0000256" key="4">
    <source>
        <dbReference type="SAM" id="SignalP"/>
    </source>
</evidence>
<keyword evidence="4" id="KW-0732">Signal</keyword>
<proteinExistence type="predicted"/>
<dbReference type="Gene3D" id="2.60.40.10">
    <property type="entry name" value="Immunoglobulins"/>
    <property type="match status" value="1"/>
</dbReference>
<dbReference type="OrthoDB" id="8713003at2759"/>
<evidence type="ECO:0000256" key="1">
    <source>
        <dbReference type="ARBA" id="ARBA00023319"/>
    </source>
</evidence>
<organism evidence="6 7">
    <name type="scientific">Parambassis ranga</name>
    <name type="common">Indian glassy fish</name>
    <dbReference type="NCBI Taxonomy" id="210632"/>
    <lineage>
        <taxon>Eukaryota</taxon>
        <taxon>Metazoa</taxon>
        <taxon>Chordata</taxon>
        <taxon>Craniata</taxon>
        <taxon>Vertebrata</taxon>
        <taxon>Euteleostomi</taxon>
        <taxon>Actinopterygii</taxon>
        <taxon>Neopterygii</taxon>
        <taxon>Teleostei</taxon>
        <taxon>Neoteleostei</taxon>
        <taxon>Acanthomorphata</taxon>
        <taxon>Ovalentaria</taxon>
        <taxon>Ambassidae</taxon>
        <taxon>Parambassis</taxon>
    </lineage>
</organism>
<dbReference type="GO" id="GO:0070374">
    <property type="term" value="P:positive regulation of ERK1 and ERK2 cascade"/>
    <property type="evidence" value="ECO:0007669"/>
    <property type="project" value="TreeGrafter"/>
</dbReference>
<dbReference type="InterPro" id="IPR003599">
    <property type="entry name" value="Ig_sub"/>
</dbReference>
<dbReference type="PROSITE" id="PS51257">
    <property type="entry name" value="PROKAR_LIPOPROTEIN"/>
    <property type="match status" value="1"/>
</dbReference>
<dbReference type="AlphaFoldDB" id="A0A6P7JXK5"/>
<keyword evidence="3" id="KW-0812">Transmembrane</keyword>
<dbReference type="Pfam" id="PF00047">
    <property type="entry name" value="ig"/>
    <property type="match status" value="1"/>
</dbReference>
<evidence type="ECO:0000313" key="6">
    <source>
        <dbReference type="Proteomes" id="UP000515145"/>
    </source>
</evidence>
<feature type="signal peptide" evidence="4">
    <location>
        <begin position="1"/>
        <end position="29"/>
    </location>
</feature>
<protein>
    <submittedName>
        <fullName evidence="7">G6f-like isoform X1</fullName>
    </submittedName>
</protein>
<evidence type="ECO:0000313" key="7">
    <source>
        <dbReference type="RefSeq" id="XP_028280246.1"/>
    </source>
</evidence>
<feature type="domain" description="Ig-like" evidence="5">
    <location>
        <begin position="14"/>
        <end position="136"/>
    </location>
</feature>
<gene>
    <name evidence="7" type="primary">g6fl</name>
</gene>
<evidence type="ECO:0000256" key="3">
    <source>
        <dbReference type="SAM" id="Phobius"/>
    </source>
</evidence>
<feature type="chain" id="PRO_5028304290" evidence="4">
    <location>
        <begin position="30"/>
        <end position="541"/>
    </location>
</feature>
<evidence type="ECO:0000256" key="2">
    <source>
        <dbReference type="SAM" id="MobiDB-lite"/>
    </source>
</evidence>
<keyword evidence="1" id="KW-0393">Immunoglobulin domain</keyword>
<dbReference type="GO" id="GO:0042289">
    <property type="term" value="F:MHC class II protein binding"/>
    <property type="evidence" value="ECO:0007669"/>
    <property type="project" value="TreeGrafter"/>
</dbReference>
<dbReference type="Proteomes" id="UP000515145">
    <property type="component" value="Chromosome 16"/>
</dbReference>
<dbReference type="PANTHER" id="PTHR11422">
    <property type="entry name" value="T-CELL SURFACE GLYCOPROTEIN CD4"/>
    <property type="match status" value="1"/>
</dbReference>
<dbReference type="GO" id="GO:0009897">
    <property type="term" value="C:external side of plasma membrane"/>
    <property type="evidence" value="ECO:0007669"/>
    <property type="project" value="TreeGrafter"/>
</dbReference>
<feature type="transmembrane region" description="Helical" evidence="3">
    <location>
        <begin position="454"/>
        <end position="477"/>
    </location>
</feature>
<reference evidence="7" key="1">
    <citation type="submission" date="2025-08" db="UniProtKB">
        <authorList>
            <consortium name="RefSeq"/>
        </authorList>
    </citation>
    <scope>IDENTIFICATION</scope>
</reference>
<keyword evidence="6" id="KW-1185">Reference proteome</keyword>
<dbReference type="SMART" id="SM00409">
    <property type="entry name" value="IG"/>
    <property type="match status" value="3"/>
</dbReference>
<dbReference type="PANTHER" id="PTHR11422:SF3">
    <property type="entry name" value="G6F-LIKE PROTEIN"/>
    <property type="match status" value="1"/>
</dbReference>
<dbReference type="GO" id="GO:0035723">
    <property type="term" value="P:interleukin-15-mediated signaling pathway"/>
    <property type="evidence" value="ECO:0007669"/>
    <property type="project" value="TreeGrafter"/>
</dbReference>
<dbReference type="InParanoid" id="A0A6P7JXK5"/>
<dbReference type="InterPro" id="IPR007110">
    <property type="entry name" value="Ig-like_dom"/>
</dbReference>
<keyword evidence="3" id="KW-1133">Transmembrane helix</keyword>
<dbReference type="SUPFAM" id="SSF48726">
    <property type="entry name" value="Immunoglobulin"/>
    <property type="match status" value="1"/>
</dbReference>
<accession>A0A6P7JXK5</accession>
<dbReference type="RefSeq" id="XP_028280246.1">
    <property type="nucleotide sequence ID" value="XM_028424445.1"/>
</dbReference>
<dbReference type="GO" id="GO:0045121">
    <property type="term" value="C:membrane raft"/>
    <property type="evidence" value="ECO:0007669"/>
    <property type="project" value="TreeGrafter"/>
</dbReference>
<dbReference type="PROSITE" id="PS50835">
    <property type="entry name" value="IG_LIKE"/>
    <property type="match status" value="1"/>
</dbReference>
<dbReference type="InterPro" id="IPR036179">
    <property type="entry name" value="Ig-like_dom_sf"/>
</dbReference>
<dbReference type="InterPro" id="IPR013151">
    <property type="entry name" value="Immunoglobulin_dom"/>
</dbReference>
<dbReference type="InterPro" id="IPR013783">
    <property type="entry name" value="Ig-like_fold"/>
</dbReference>
<evidence type="ECO:0000259" key="5">
    <source>
        <dbReference type="PROSITE" id="PS50835"/>
    </source>
</evidence>
<name>A0A6P7JXK5_9TELE</name>
<sequence>MRVFFLSFKCVMEPGFLTFILVSSCAVHSSHIDITDWDDVMVAREGSATTLTCRDTGVTGAVEINWLVKSPDVDEWKLLLTASQHKTFSGGASKASMRLLDPNFQDTGVFSLSFLPSVGDSGLYSCLIKQQERKLKEKIILLAILKVHVVPTAPIPQHSTLRLIARVIPDSAITRITWTAPGGISMKSEKKPNTGTVAKLPQVQNSDSGAYVCLVQPWGNSSSSVFAFNVDVTVDADKVASFTNITHAPSISTATQTEKTLPLTCPSVQGDYVLLYWLPPDIRRQKNMRLVYQYDRWRGSTVLTEQSKRLQLAGPPYNADAGSFSFLLTPGLKDGGLYICEVSLNDNIFSQRTLLSVLKVKTSHYPSKLELGCLYSEQSQVQSVNWKHQNKSRQLQLLSNGPGSITTVLPLPITSDITGNYTCTLLLKNGQVIWATQAVTLPHKESVSVTTPSLLPSLSALLLLVPLVAAAVGVLLWRQKHISDRGIEQSLSVQSGEAENIYENPEDIRQAPPQGSVYMDLKPRGEDDVYKELERYEQCQS</sequence>
<keyword evidence="3" id="KW-0472">Membrane</keyword>
<dbReference type="GO" id="GO:0042110">
    <property type="term" value="P:T cell activation"/>
    <property type="evidence" value="ECO:0007669"/>
    <property type="project" value="TreeGrafter"/>
</dbReference>
<dbReference type="GO" id="GO:1990782">
    <property type="term" value="F:protein tyrosine kinase binding"/>
    <property type="evidence" value="ECO:0007669"/>
    <property type="project" value="TreeGrafter"/>
</dbReference>
<dbReference type="CTD" id="100500702"/>
<feature type="region of interest" description="Disordered" evidence="2">
    <location>
        <begin position="502"/>
        <end position="521"/>
    </location>
</feature>